<evidence type="ECO:0000313" key="5">
    <source>
        <dbReference type="Proteomes" id="UP000002866"/>
    </source>
</evidence>
<dbReference type="GO" id="GO:0045944">
    <property type="term" value="P:positive regulation of transcription by RNA polymerase II"/>
    <property type="evidence" value="ECO:0007669"/>
    <property type="project" value="TreeGrafter"/>
</dbReference>
<evidence type="ECO:0000256" key="2">
    <source>
        <dbReference type="SAM" id="MobiDB-lite"/>
    </source>
</evidence>
<evidence type="ECO:0000256" key="1">
    <source>
        <dbReference type="ARBA" id="ARBA00023242"/>
    </source>
</evidence>
<dbReference type="Pfam" id="PF00172">
    <property type="entry name" value="Zn_clus"/>
    <property type="match status" value="1"/>
</dbReference>
<feature type="region of interest" description="Disordered" evidence="2">
    <location>
        <begin position="76"/>
        <end position="107"/>
    </location>
</feature>
<dbReference type="Proteomes" id="UP000002866">
    <property type="component" value="Chromosome 1"/>
</dbReference>
<gene>
    <name evidence="4" type="primary">TBLA0A00280</name>
    <name evidence="4" type="ORF">TBLA_0A00280</name>
</gene>
<dbReference type="CDD" id="cd00067">
    <property type="entry name" value="GAL4"/>
    <property type="match status" value="1"/>
</dbReference>
<dbReference type="KEGG" id="tbl:TBLA_0A00280"/>
<feature type="compositionally biased region" description="Low complexity" evidence="2">
    <location>
        <begin position="90"/>
        <end position="99"/>
    </location>
</feature>
<dbReference type="AlphaFoldDB" id="I2GUM7"/>
<dbReference type="InterPro" id="IPR036864">
    <property type="entry name" value="Zn2-C6_fun-type_DNA-bd_sf"/>
</dbReference>
<dbReference type="HOGENOM" id="CLU_011912_0_0_1"/>
<accession>I2GUM7</accession>
<name>I2GUM7_HENB6</name>
<dbReference type="Gene3D" id="4.10.240.10">
    <property type="entry name" value="Zn(2)-C6 fungal-type DNA-binding domain"/>
    <property type="match status" value="1"/>
</dbReference>
<dbReference type="GO" id="GO:0000976">
    <property type="term" value="F:transcription cis-regulatory region binding"/>
    <property type="evidence" value="ECO:0007669"/>
    <property type="project" value="TreeGrafter"/>
</dbReference>
<dbReference type="RefSeq" id="XP_004177348.1">
    <property type="nucleotide sequence ID" value="XM_004177300.1"/>
</dbReference>
<dbReference type="OMA" id="RTEYCAY"/>
<dbReference type="GeneID" id="14493591"/>
<dbReference type="GO" id="GO:0008270">
    <property type="term" value="F:zinc ion binding"/>
    <property type="evidence" value="ECO:0007669"/>
    <property type="project" value="InterPro"/>
</dbReference>
<sequence>MHFQKKGLTYSKHGCLQCKKAHAKCDETKPVCDRCKRTFKKCDYQTAFIIKTFQNSNLNSNTINKDSSSNHTFTTTTTIKRSASNKHSSKNNNTSKHNNILNTFNSRPSVRQELTNDIQNQSNSNIMTTTPLANNNQTTVTTTITTTSPTNLIPQQQNLPTYSLILPKADPIQLPNNEYSSSLGNNDNSHKNMKKNGNILKPFYFVKPNPRVFFPPRDINLLNLLNLDSNINNLKVDDSILSSFTLKDSDIIETIQLIKENDLTTLLKEDPLLKSLIDNNININELDNLIKTNSSKDNDSTKGNTSVENTSAKDKNSIDEDSISNKVSFNDPNFLLFYWKVFIGSSIDGPMKLFPVETILLTFKSFFQLNVTKFPALIHILRYLTSIIMKSYYQSINNLKLMEVWDKYIKLPTLQICLNHLNHLIDNYETDFNLIYLILFTGISLISYDWVKNLNWRSHFKQMIHMMLKINECFQIDKYSFDSIDPNLLLILKYYKLWLPYIEMCALLLSNEGCAIDSINDVNYFLTSSFFLNDYNNSNLIDNNCFLVDGKFNLITGYIIDYNNLFAKLFKFNISLKNDYNINLSGANIIKFKLLNNSEELNQKLFNIGCILSDELNQINKDLDISKILKNIKDIQLRLSMRNSNKICSLIISLYLRFFFLNEDKNNPDSITSSLEKVLEYWYSMPIVDSIGVSSHWTLSIGANIALTMGNKDLFDQYISLLDKHSTNKPHMVKKGLDQLNLLYNSVKENKLDQLVDPKFDIPF</sequence>
<feature type="region of interest" description="Disordered" evidence="2">
    <location>
        <begin position="294"/>
        <end position="316"/>
    </location>
</feature>
<keyword evidence="1" id="KW-0539">Nucleus</keyword>
<dbReference type="EMBL" id="HE806316">
    <property type="protein sequence ID" value="CCH57829.1"/>
    <property type="molecule type" value="Genomic_DNA"/>
</dbReference>
<dbReference type="PROSITE" id="PS00463">
    <property type="entry name" value="ZN2_CY6_FUNGAL_1"/>
    <property type="match status" value="1"/>
</dbReference>
<dbReference type="PROSITE" id="PS50048">
    <property type="entry name" value="ZN2_CY6_FUNGAL_2"/>
    <property type="match status" value="1"/>
</dbReference>
<dbReference type="InParanoid" id="I2GUM7"/>
<dbReference type="SUPFAM" id="SSF57701">
    <property type="entry name" value="Zn2/Cys6 DNA-binding domain"/>
    <property type="match status" value="1"/>
</dbReference>
<dbReference type="OrthoDB" id="3994232at2759"/>
<dbReference type="SMART" id="SM00066">
    <property type="entry name" value="GAL4"/>
    <property type="match status" value="1"/>
</dbReference>
<keyword evidence="5" id="KW-1185">Reference proteome</keyword>
<dbReference type="PANTHER" id="PTHR37534">
    <property type="entry name" value="TRANSCRIPTIONAL ACTIVATOR PROTEIN UGA3"/>
    <property type="match status" value="1"/>
</dbReference>
<dbReference type="InterPro" id="IPR001138">
    <property type="entry name" value="Zn2Cys6_DnaBD"/>
</dbReference>
<evidence type="ECO:0000259" key="3">
    <source>
        <dbReference type="PROSITE" id="PS50048"/>
    </source>
</evidence>
<protein>
    <recommendedName>
        <fullName evidence="3">Zn(2)-C6 fungal-type domain-containing protein</fullName>
    </recommendedName>
</protein>
<dbReference type="eggNOG" id="ENOG502R1US">
    <property type="taxonomic scope" value="Eukaryota"/>
</dbReference>
<proteinExistence type="predicted"/>
<feature type="compositionally biased region" description="Polar residues" evidence="2">
    <location>
        <begin position="301"/>
        <end position="310"/>
    </location>
</feature>
<dbReference type="GO" id="GO:0000981">
    <property type="term" value="F:DNA-binding transcription factor activity, RNA polymerase II-specific"/>
    <property type="evidence" value="ECO:0007669"/>
    <property type="project" value="InterPro"/>
</dbReference>
<organism evidence="4 5">
    <name type="scientific">Henningerozyma blattae (strain ATCC 34711 / CBS 6284 / DSM 70876 / NBRC 10599 / NRRL Y-10934 / UCD 77-7)</name>
    <name type="common">Yeast</name>
    <name type="synonym">Tetrapisispora blattae</name>
    <dbReference type="NCBI Taxonomy" id="1071380"/>
    <lineage>
        <taxon>Eukaryota</taxon>
        <taxon>Fungi</taxon>
        <taxon>Dikarya</taxon>
        <taxon>Ascomycota</taxon>
        <taxon>Saccharomycotina</taxon>
        <taxon>Saccharomycetes</taxon>
        <taxon>Saccharomycetales</taxon>
        <taxon>Saccharomycetaceae</taxon>
        <taxon>Henningerozyma</taxon>
    </lineage>
</organism>
<reference evidence="4 5" key="1">
    <citation type="journal article" date="2011" name="Proc. Natl. Acad. Sci. U.S.A.">
        <title>Evolutionary erosion of yeast sex chromosomes by mating-type switching accidents.</title>
        <authorList>
            <person name="Gordon J.L."/>
            <person name="Armisen D."/>
            <person name="Proux-Wera E."/>
            <person name="Oheigeartaigh S.S."/>
            <person name="Byrne K.P."/>
            <person name="Wolfe K.H."/>
        </authorList>
    </citation>
    <scope>NUCLEOTIDE SEQUENCE [LARGE SCALE GENOMIC DNA]</scope>
    <source>
        <strain evidence="5">ATCC 34711 / CBS 6284 / DSM 70876 / NBRC 10599 / NRRL Y-10934 / UCD 77-7</strain>
    </source>
</reference>
<dbReference type="PANTHER" id="PTHR37534:SF49">
    <property type="entry name" value="LYSINE BIOSYNTHESIS REGULATORY PROTEIN LYS14"/>
    <property type="match status" value="1"/>
</dbReference>
<feature type="domain" description="Zn(2)-C6 fungal-type" evidence="3">
    <location>
        <begin position="14"/>
        <end position="44"/>
    </location>
</feature>
<evidence type="ECO:0000313" key="4">
    <source>
        <dbReference type="EMBL" id="CCH57829.1"/>
    </source>
</evidence>
<dbReference type="GO" id="GO:0005634">
    <property type="term" value="C:nucleus"/>
    <property type="evidence" value="ECO:0007669"/>
    <property type="project" value="TreeGrafter"/>
</dbReference>